<accession>A0A1E3GSE4</accession>
<dbReference type="Proteomes" id="UP000094379">
    <property type="component" value="Unassembled WGS sequence"/>
</dbReference>
<dbReference type="EMBL" id="MCRI01000011">
    <property type="protein sequence ID" value="ODN66969.1"/>
    <property type="molecule type" value="Genomic_DNA"/>
</dbReference>
<keyword evidence="4" id="KW-1185">Reference proteome</keyword>
<proteinExistence type="predicted"/>
<dbReference type="STRING" id="291169.A9E74_01363"/>
<dbReference type="NCBIfam" id="TIGR02605">
    <property type="entry name" value="CxxC_CxxC_SSSS"/>
    <property type="match status" value="1"/>
</dbReference>
<dbReference type="InterPro" id="IPR013429">
    <property type="entry name" value="Regulatory_FmdB_Zinc_ribbon"/>
</dbReference>
<feature type="region of interest" description="Disordered" evidence="1">
    <location>
        <begin position="55"/>
        <end position="118"/>
    </location>
</feature>
<feature type="compositionally biased region" description="Basic and acidic residues" evidence="1">
    <location>
        <begin position="82"/>
        <end position="91"/>
    </location>
</feature>
<dbReference type="SMART" id="SM00834">
    <property type="entry name" value="CxxC_CXXC_SSSS"/>
    <property type="match status" value="1"/>
</dbReference>
<feature type="domain" description="Putative regulatory protein FmdB zinc ribbon" evidence="2">
    <location>
        <begin position="1"/>
        <end position="41"/>
    </location>
</feature>
<gene>
    <name evidence="3" type="ORF">A9E74_01363</name>
</gene>
<feature type="compositionally biased region" description="Basic and acidic residues" evidence="1">
    <location>
        <begin position="55"/>
        <end position="68"/>
    </location>
</feature>
<name>A0A1E3GSE4_9GAMM</name>
<dbReference type="PATRIC" id="fig|291169.3.peg.1370"/>
<organism evidence="3 4">
    <name type="scientific">Methylophaga muralis</name>
    <dbReference type="NCBI Taxonomy" id="291169"/>
    <lineage>
        <taxon>Bacteria</taxon>
        <taxon>Pseudomonadati</taxon>
        <taxon>Pseudomonadota</taxon>
        <taxon>Gammaproteobacteria</taxon>
        <taxon>Thiotrichales</taxon>
        <taxon>Piscirickettsiaceae</taxon>
        <taxon>Methylophaga</taxon>
    </lineage>
</organism>
<protein>
    <submittedName>
        <fullName evidence="3">Zinc ribbon domain protein</fullName>
    </submittedName>
</protein>
<evidence type="ECO:0000313" key="3">
    <source>
        <dbReference type="EMBL" id="ODN66969.1"/>
    </source>
</evidence>
<evidence type="ECO:0000313" key="4">
    <source>
        <dbReference type="Proteomes" id="UP000094379"/>
    </source>
</evidence>
<evidence type="ECO:0000256" key="1">
    <source>
        <dbReference type="SAM" id="MobiDB-lite"/>
    </source>
</evidence>
<dbReference type="RefSeq" id="WP_069295841.1">
    <property type="nucleotide sequence ID" value="NZ_MCRI01000011.1"/>
</dbReference>
<dbReference type="Pfam" id="PF09723">
    <property type="entry name" value="Zn_ribbon_8"/>
    <property type="match status" value="1"/>
</dbReference>
<sequence length="118" mass="13084">MPIYDYRCEHCGDFSALRKMSEAGESVECVECGEMAVRIITAPYLALMDRNTRVAKERNEKSAHEPKQVRRSSCGCSGTHTCKTDSADKSKAAAQAKSNPNGLMMQTKKTARPWMLGH</sequence>
<dbReference type="AlphaFoldDB" id="A0A1E3GSE4"/>
<evidence type="ECO:0000259" key="2">
    <source>
        <dbReference type="SMART" id="SM00834"/>
    </source>
</evidence>
<reference evidence="3 4" key="1">
    <citation type="submission" date="2016-07" db="EMBL/GenBank/DDBJ databases">
        <title>Draft Genome Sequence of Methylophaga muralis Bur 1.</title>
        <authorList>
            <person name="Vasilenko O.V."/>
            <person name="Doronina N.V."/>
            <person name="Shmareva M.N."/>
            <person name="Tarlachkov S.V."/>
            <person name="Mustakhimov I."/>
            <person name="Trotsenko Y.A."/>
        </authorList>
    </citation>
    <scope>NUCLEOTIDE SEQUENCE [LARGE SCALE GENOMIC DNA]</scope>
    <source>
        <strain evidence="3 4">Bur 1</strain>
    </source>
</reference>
<comment type="caution">
    <text evidence="3">The sequence shown here is derived from an EMBL/GenBank/DDBJ whole genome shotgun (WGS) entry which is preliminary data.</text>
</comment>